<organism evidence="2 3">
    <name type="scientific">Anaeramoeba ignava</name>
    <name type="common">Anaerobic marine amoeba</name>
    <dbReference type="NCBI Taxonomy" id="1746090"/>
    <lineage>
        <taxon>Eukaryota</taxon>
        <taxon>Metamonada</taxon>
        <taxon>Anaeramoebidae</taxon>
        <taxon>Anaeramoeba</taxon>
    </lineage>
</organism>
<reference evidence="2" key="1">
    <citation type="submission" date="2022-10" db="EMBL/GenBank/DDBJ databases">
        <title>Novel sulphate-reducing endosymbionts in the free-living metamonad Anaeramoeba.</title>
        <authorList>
            <person name="Jerlstrom-Hultqvist J."/>
            <person name="Cepicka I."/>
            <person name="Gallot-Lavallee L."/>
            <person name="Salas-Leiva D."/>
            <person name="Curtis B.A."/>
            <person name="Zahonova K."/>
            <person name="Pipaliya S."/>
            <person name="Dacks J."/>
            <person name="Roger A.J."/>
        </authorList>
    </citation>
    <scope>NUCLEOTIDE SEQUENCE</scope>
    <source>
        <strain evidence="2">BMAN</strain>
    </source>
</reference>
<dbReference type="EMBL" id="JAPDFW010000070">
    <property type="protein sequence ID" value="KAJ5074350.1"/>
    <property type="molecule type" value="Genomic_DNA"/>
</dbReference>
<sequence length="365" mass="40790">MSKPRVLILGGTGFIGRYLVKYLVENELCSKIRVADKTMPLIAGFSEEMKNLFEKVEFKKGNLGLKDSASKCFEDSEKFQIVFCVTGDSKFGQPDIIYKQKFLDVVNVCGDLAKEFSVQKFIYLSSAQVYQNSNDAAKETSSTNPSTKIGDFHLKCEEILKSKGVPGLVIARPSIVYGPGDVNGLSPRFMIAAVYQSISEQMDILWDGNLKINTVHVEDVSRALWILSQKGEKDQIYNISDKNSTDQAYINTLLGEIFGIQTGFLGNMTGGDITPPVLQMISEQTSDKLLEPWTALCQQHGIKSSSFTPFLEPEQITNQPFSIDGSKIETELGFQYSHPKPTKELLIQQIQHFIDLKQFPNIIKI</sequence>
<dbReference type="PANTHER" id="PTHR43245">
    <property type="entry name" value="BIFUNCTIONAL POLYMYXIN RESISTANCE PROTEIN ARNA"/>
    <property type="match status" value="1"/>
</dbReference>
<evidence type="ECO:0000259" key="1">
    <source>
        <dbReference type="Pfam" id="PF01370"/>
    </source>
</evidence>
<protein>
    <submittedName>
        <fullName evidence="2">Nad-dependent epimerase/dehydratase</fullName>
    </submittedName>
</protein>
<dbReference type="SUPFAM" id="SSF51735">
    <property type="entry name" value="NAD(P)-binding Rossmann-fold domains"/>
    <property type="match status" value="1"/>
</dbReference>
<name>A0A9Q0LKU8_ANAIG</name>
<feature type="domain" description="NAD-dependent epimerase/dehydratase" evidence="1">
    <location>
        <begin position="6"/>
        <end position="239"/>
    </location>
</feature>
<dbReference type="Pfam" id="PF01370">
    <property type="entry name" value="Epimerase"/>
    <property type="match status" value="1"/>
</dbReference>
<gene>
    <name evidence="2" type="ORF">M0811_00979</name>
</gene>
<dbReference type="Gene3D" id="3.40.50.720">
    <property type="entry name" value="NAD(P)-binding Rossmann-like Domain"/>
    <property type="match status" value="1"/>
</dbReference>
<dbReference type="InterPro" id="IPR001509">
    <property type="entry name" value="Epimerase_deHydtase"/>
</dbReference>
<accession>A0A9Q0LKU8</accession>
<dbReference type="OrthoDB" id="16464at2759"/>
<evidence type="ECO:0000313" key="3">
    <source>
        <dbReference type="Proteomes" id="UP001149090"/>
    </source>
</evidence>
<comment type="caution">
    <text evidence="2">The sequence shown here is derived from an EMBL/GenBank/DDBJ whole genome shotgun (WGS) entry which is preliminary data.</text>
</comment>
<proteinExistence type="predicted"/>
<dbReference type="InterPro" id="IPR050177">
    <property type="entry name" value="Lipid_A_modif_metabolic_enz"/>
</dbReference>
<keyword evidence="3" id="KW-1185">Reference proteome</keyword>
<dbReference type="InterPro" id="IPR036291">
    <property type="entry name" value="NAD(P)-bd_dom_sf"/>
</dbReference>
<dbReference type="PANTHER" id="PTHR43245:SF11">
    <property type="entry name" value="LD23561P"/>
    <property type="match status" value="1"/>
</dbReference>
<dbReference type="Proteomes" id="UP001149090">
    <property type="component" value="Unassembled WGS sequence"/>
</dbReference>
<dbReference type="AlphaFoldDB" id="A0A9Q0LKU8"/>
<evidence type="ECO:0000313" key="2">
    <source>
        <dbReference type="EMBL" id="KAJ5074350.1"/>
    </source>
</evidence>